<sequence>METASTPPVDAVKGDTQARAKHSSTNRQIRGSSLMLVGRTISMVANFAIQVLIVRYLSKANYGAFAYAMSFVTLGQTIATFGLDRAITRFVPIYHEHRDYNKMFGTILLVIGTIVSLGTLMILSAYFFQGFIGQTLLNEKEGDKDQIIALLLILIGLAPVQALDDLIASMFAIFASPRAIFFRKYILSPGLKLSVVLLLMLFGSDEFFLASGYLAAGILGTTVYGFTLFRTLQKQEMFKQFHFDSLTVPARELFAFTIPLLTSDLVYVLMSSSDAVLLGHFRSTTEVAAFRAILPSAVLNQFVLQSFTILFTPIASRLFARQDYEGINNLYWQTAVWTSVLSFPIFALTFSLSAPLTVLLYGEKYASSAVLLALLSFGYYFNAALGFNGLTLKVYGKLRYIVVINIIAAVVNVIINLMLIPRYGALGAACGTCGTMIIHNFLKQAGLRFGTGISLFEFKHFKVYLSIIIASVALLVFQSLMPQNYSPKHPYVYISFAVTGVVALAVVALNRKSLNIEQTFPELLKIPLMRKLFT</sequence>
<comment type="caution">
    <text evidence="8">The sequence shown here is derived from an EMBL/GenBank/DDBJ whole genome shotgun (WGS) entry which is preliminary data.</text>
</comment>
<feature type="transmembrane region" description="Helical" evidence="7">
    <location>
        <begin position="335"/>
        <end position="359"/>
    </location>
</feature>
<evidence type="ECO:0000256" key="1">
    <source>
        <dbReference type="ARBA" id="ARBA00004651"/>
    </source>
</evidence>
<dbReference type="Proteomes" id="UP000050509">
    <property type="component" value="Unassembled WGS sequence"/>
</dbReference>
<keyword evidence="5 7" id="KW-0472">Membrane</keyword>
<dbReference type="PANTHER" id="PTHR30250">
    <property type="entry name" value="PST FAMILY PREDICTED COLANIC ACID TRANSPORTER"/>
    <property type="match status" value="1"/>
</dbReference>
<feature type="transmembrane region" description="Helical" evidence="7">
    <location>
        <begin position="36"/>
        <end position="58"/>
    </location>
</feature>
<feature type="transmembrane region" description="Helical" evidence="7">
    <location>
        <begin position="463"/>
        <end position="480"/>
    </location>
</feature>
<comment type="subcellular location">
    <subcellularLocation>
        <location evidence="1">Cell membrane</location>
        <topology evidence="1">Multi-pass membrane protein</topology>
    </subcellularLocation>
</comment>
<accession>A0A0P9HHD7</accession>
<evidence type="ECO:0000256" key="7">
    <source>
        <dbReference type="SAM" id="Phobius"/>
    </source>
</evidence>
<evidence type="ECO:0000256" key="4">
    <source>
        <dbReference type="ARBA" id="ARBA00022989"/>
    </source>
</evidence>
<feature type="transmembrane region" description="Helical" evidence="7">
    <location>
        <begin position="425"/>
        <end position="442"/>
    </location>
</feature>
<dbReference type="GO" id="GO:0005886">
    <property type="term" value="C:plasma membrane"/>
    <property type="evidence" value="ECO:0007669"/>
    <property type="project" value="UniProtKB-SubCell"/>
</dbReference>
<feature type="transmembrane region" description="Helical" evidence="7">
    <location>
        <begin position="185"/>
        <end position="204"/>
    </location>
</feature>
<evidence type="ECO:0000313" key="8">
    <source>
        <dbReference type="EMBL" id="KPV54239.1"/>
    </source>
</evidence>
<evidence type="ECO:0000313" key="9">
    <source>
        <dbReference type="Proteomes" id="UP000050509"/>
    </source>
</evidence>
<name>A0A0P9HHD7_9CHLR</name>
<organism evidence="8 9">
    <name type="scientific">Kouleothrix aurantiaca</name>
    <dbReference type="NCBI Taxonomy" id="186479"/>
    <lineage>
        <taxon>Bacteria</taxon>
        <taxon>Bacillati</taxon>
        <taxon>Chloroflexota</taxon>
        <taxon>Chloroflexia</taxon>
        <taxon>Chloroflexales</taxon>
        <taxon>Roseiflexineae</taxon>
        <taxon>Roseiflexaceae</taxon>
        <taxon>Kouleothrix</taxon>
    </lineage>
</organism>
<keyword evidence="9" id="KW-1185">Reference proteome</keyword>
<evidence type="ECO:0000256" key="3">
    <source>
        <dbReference type="ARBA" id="ARBA00022692"/>
    </source>
</evidence>
<keyword evidence="4 7" id="KW-1133">Transmembrane helix</keyword>
<evidence type="ECO:0000256" key="6">
    <source>
        <dbReference type="SAM" id="MobiDB-lite"/>
    </source>
</evidence>
<dbReference type="AlphaFoldDB" id="A0A0P9HHD7"/>
<proteinExistence type="predicted"/>
<feature type="transmembrane region" description="Helical" evidence="7">
    <location>
        <begin position="104"/>
        <end position="127"/>
    </location>
</feature>
<feature type="transmembrane region" description="Helical" evidence="7">
    <location>
        <begin position="147"/>
        <end position="173"/>
    </location>
</feature>
<keyword evidence="3 7" id="KW-0812">Transmembrane</keyword>
<dbReference type="CDD" id="cd13128">
    <property type="entry name" value="MATE_Wzx_like"/>
    <property type="match status" value="1"/>
</dbReference>
<evidence type="ECO:0000256" key="2">
    <source>
        <dbReference type="ARBA" id="ARBA00022475"/>
    </source>
</evidence>
<keyword evidence="2" id="KW-1003">Cell membrane</keyword>
<dbReference type="InterPro" id="IPR050833">
    <property type="entry name" value="Poly_Biosynth_Transport"/>
</dbReference>
<dbReference type="EMBL" id="LJCR01000089">
    <property type="protein sequence ID" value="KPV54239.1"/>
    <property type="molecule type" value="Genomic_DNA"/>
</dbReference>
<protein>
    <submittedName>
        <fullName evidence="8">Uncharacterized protein</fullName>
    </submittedName>
</protein>
<gene>
    <name evidence="8" type="ORF">SE17_04985</name>
</gene>
<dbReference type="Pfam" id="PF01943">
    <property type="entry name" value="Polysacc_synt"/>
    <property type="match status" value="1"/>
</dbReference>
<feature type="transmembrane region" description="Helical" evidence="7">
    <location>
        <begin position="365"/>
        <end position="388"/>
    </location>
</feature>
<evidence type="ECO:0000256" key="5">
    <source>
        <dbReference type="ARBA" id="ARBA00023136"/>
    </source>
</evidence>
<feature type="region of interest" description="Disordered" evidence="6">
    <location>
        <begin position="1"/>
        <end position="26"/>
    </location>
</feature>
<feature type="transmembrane region" description="Helical" evidence="7">
    <location>
        <begin position="400"/>
        <end position="419"/>
    </location>
</feature>
<feature type="transmembrane region" description="Helical" evidence="7">
    <location>
        <begin position="64"/>
        <end position="83"/>
    </location>
</feature>
<feature type="transmembrane region" description="Helical" evidence="7">
    <location>
        <begin position="492"/>
        <end position="509"/>
    </location>
</feature>
<dbReference type="PANTHER" id="PTHR30250:SF27">
    <property type="entry name" value="POLYSACCHARIDE BIOSYNTHESIS PROTEIN"/>
    <property type="match status" value="1"/>
</dbReference>
<feature type="transmembrane region" description="Helical" evidence="7">
    <location>
        <begin position="210"/>
        <end position="232"/>
    </location>
</feature>
<reference evidence="8 9" key="1">
    <citation type="submission" date="2015-09" db="EMBL/GenBank/DDBJ databases">
        <title>Draft genome sequence of Kouleothrix aurantiaca JCM 19913.</title>
        <authorList>
            <person name="Hemp J."/>
        </authorList>
    </citation>
    <scope>NUCLEOTIDE SEQUENCE [LARGE SCALE GENOMIC DNA]</scope>
    <source>
        <strain evidence="8 9">COM-B</strain>
    </source>
</reference>
<dbReference type="InterPro" id="IPR002797">
    <property type="entry name" value="Polysacc_synth"/>
</dbReference>